<feature type="region of interest" description="Disordered" evidence="1">
    <location>
        <begin position="133"/>
        <end position="174"/>
    </location>
</feature>
<dbReference type="InterPro" id="IPR001138">
    <property type="entry name" value="Zn2Cys6_DnaBD"/>
</dbReference>
<keyword evidence="4" id="KW-1185">Reference proteome</keyword>
<dbReference type="Gene3D" id="4.10.240.10">
    <property type="entry name" value="Zn(2)-C6 fungal-type DNA-binding domain"/>
    <property type="match status" value="1"/>
</dbReference>
<dbReference type="GeneID" id="93610405"/>
<reference evidence="3 4" key="1">
    <citation type="journal article" date="2009" name="PLoS Genet.">
        <title>Genomic analysis of the basal lineage fungus Rhizopus oryzae reveals a whole-genome duplication.</title>
        <authorList>
            <person name="Ma L.-J."/>
            <person name="Ibrahim A.S."/>
            <person name="Skory C."/>
            <person name="Grabherr M.G."/>
            <person name="Burger G."/>
            <person name="Butler M."/>
            <person name="Elias M."/>
            <person name="Idnurm A."/>
            <person name="Lang B.F."/>
            <person name="Sone T."/>
            <person name="Abe A."/>
            <person name="Calvo S.E."/>
            <person name="Corrochano L.M."/>
            <person name="Engels R."/>
            <person name="Fu J."/>
            <person name="Hansberg W."/>
            <person name="Kim J.-M."/>
            <person name="Kodira C.D."/>
            <person name="Koehrsen M.J."/>
            <person name="Liu B."/>
            <person name="Miranda-Saavedra D."/>
            <person name="O'Leary S."/>
            <person name="Ortiz-Castellanos L."/>
            <person name="Poulter R."/>
            <person name="Rodriguez-Romero J."/>
            <person name="Ruiz-Herrera J."/>
            <person name="Shen Y.-Q."/>
            <person name="Zeng Q."/>
            <person name="Galagan J."/>
            <person name="Birren B.W."/>
            <person name="Cuomo C.A."/>
            <person name="Wickes B.L."/>
        </authorList>
    </citation>
    <scope>NUCLEOTIDE SEQUENCE [LARGE SCALE GENOMIC DNA]</scope>
    <source>
        <strain evidence="4">RA 99-880 / ATCC MYA-4621 / FGSC 9543 / NRRL 43880</strain>
    </source>
</reference>
<evidence type="ECO:0000313" key="3">
    <source>
        <dbReference type="EMBL" id="EIE78729.1"/>
    </source>
</evidence>
<dbReference type="InParanoid" id="I1BR99"/>
<dbReference type="SUPFAM" id="SSF57701">
    <property type="entry name" value="Zn2/Cys6 DNA-binding domain"/>
    <property type="match status" value="1"/>
</dbReference>
<feature type="domain" description="Zn(2)-C6 fungal-type" evidence="2">
    <location>
        <begin position="41"/>
        <end position="64"/>
    </location>
</feature>
<evidence type="ECO:0000313" key="4">
    <source>
        <dbReference type="Proteomes" id="UP000009138"/>
    </source>
</evidence>
<name>I1BR99_RHIO9</name>
<gene>
    <name evidence="3" type="ORF">RO3G_03434</name>
</gene>
<sequence>MSQGITSTQNNSTITQDYNNFTNYFPFSLNEQEKRKILPESCNHCQKARLTCDGGRPCQGCIKRDLMFTTSTILPFTPADQPIETSLNQFMDNCTLFNFSLNDLGFGSETAGLEYGVLGNMIPDKQDFSPIFSFQSSSSPATTPTSQQPSSIQQKSTPKRDNHRRKSRNTENVYNSVQKPFNYAEGFHYLIQYVTEK</sequence>
<proteinExistence type="predicted"/>
<dbReference type="GO" id="GO:0000981">
    <property type="term" value="F:DNA-binding transcription factor activity, RNA polymerase II-specific"/>
    <property type="evidence" value="ECO:0007669"/>
    <property type="project" value="InterPro"/>
</dbReference>
<accession>I1BR99</accession>
<dbReference type="GO" id="GO:0008270">
    <property type="term" value="F:zinc ion binding"/>
    <property type="evidence" value="ECO:0007669"/>
    <property type="project" value="InterPro"/>
</dbReference>
<dbReference type="Proteomes" id="UP000009138">
    <property type="component" value="Unassembled WGS sequence"/>
</dbReference>
<dbReference type="STRING" id="246409.I1BR99"/>
<evidence type="ECO:0000259" key="2">
    <source>
        <dbReference type="Pfam" id="PF00172"/>
    </source>
</evidence>
<dbReference type="Pfam" id="PF00172">
    <property type="entry name" value="Zn_clus"/>
    <property type="match status" value="1"/>
</dbReference>
<organism evidence="3 4">
    <name type="scientific">Rhizopus delemar (strain RA 99-880 / ATCC MYA-4621 / FGSC 9543 / NRRL 43880)</name>
    <name type="common">Mucormycosis agent</name>
    <name type="synonym">Rhizopus arrhizus var. delemar</name>
    <dbReference type="NCBI Taxonomy" id="246409"/>
    <lineage>
        <taxon>Eukaryota</taxon>
        <taxon>Fungi</taxon>
        <taxon>Fungi incertae sedis</taxon>
        <taxon>Mucoromycota</taxon>
        <taxon>Mucoromycotina</taxon>
        <taxon>Mucoromycetes</taxon>
        <taxon>Mucorales</taxon>
        <taxon>Mucorineae</taxon>
        <taxon>Rhizopodaceae</taxon>
        <taxon>Rhizopus</taxon>
    </lineage>
</organism>
<dbReference type="InterPro" id="IPR036864">
    <property type="entry name" value="Zn2-C6_fun-type_DNA-bd_sf"/>
</dbReference>
<protein>
    <recommendedName>
        <fullName evidence="2">Zn(2)-C6 fungal-type domain-containing protein</fullName>
    </recommendedName>
</protein>
<feature type="compositionally biased region" description="Low complexity" evidence="1">
    <location>
        <begin position="133"/>
        <end position="156"/>
    </location>
</feature>
<dbReference type="EMBL" id="CH476733">
    <property type="protein sequence ID" value="EIE78729.1"/>
    <property type="molecule type" value="Genomic_DNA"/>
</dbReference>
<evidence type="ECO:0000256" key="1">
    <source>
        <dbReference type="SAM" id="MobiDB-lite"/>
    </source>
</evidence>
<dbReference type="CDD" id="cd00067">
    <property type="entry name" value="GAL4"/>
    <property type="match status" value="1"/>
</dbReference>
<dbReference type="AlphaFoldDB" id="I1BR99"/>
<dbReference type="VEuPathDB" id="FungiDB:RO3G_03434"/>
<dbReference type="RefSeq" id="XP_067514125.1">
    <property type="nucleotide sequence ID" value="XM_067658024.1"/>
</dbReference>